<evidence type="ECO:0000313" key="9">
    <source>
        <dbReference type="EMBL" id="SDF19874.1"/>
    </source>
</evidence>
<dbReference type="AlphaFoldDB" id="A0A1G7J515"/>
<feature type="compositionally biased region" description="Pro residues" evidence="6">
    <location>
        <begin position="90"/>
        <end position="101"/>
    </location>
</feature>
<keyword evidence="3 7" id="KW-0812">Transmembrane</keyword>
<evidence type="ECO:0000259" key="8">
    <source>
        <dbReference type="Pfam" id="PF04024"/>
    </source>
</evidence>
<keyword evidence="2" id="KW-1003">Cell membrane</keyword>
<evidence type="ECO:0000256" key="7">
    <source>
        <dbReference type="SAM" id="Phobius"/>
    </source>
</evidence>
<reference evidence="9 10" key="1">
    <citation type="submission" date="2016-10" db="EMBL/GenBank/DDBJ databases">
        <authorList>
            <person name="de Groot N.N."/>
        </authorList>
    </citation>
    <scope>NUCLEOTIDE SEQUENCE [LARGE SCALE GENOMIC DNA]</scope>
    <source>
        <strain evidence="9 10">GAS232</strain>
    </source>
</reference>
<evidence type="ECO:0000256" key="4">
    <source>
        <dbReference type="ARBA" id="ARBA00022989"/>
    </source>
</evidence>
<evidence type="ECO:0000256" key="1">
    <source>
        <dbReference type="ARBA" id="ARBA00004162"/>
    </source>
</evidence>
<comment type="subcellular location">
    <subcellularLocation>
        <location evidence="1">Cell membrane</location>
        <topology evidence="1">Single-pass membrane protein</topology>
    </subcellularLocation>
</comment>
<feature type="compositionally biased region" description="Pro residues" evidence="6">
    <location>
        <begin position="70"/>
        <end position="81"/>
    </location>
</feature>
<protein>
    <submittedName>
        <fullName evidence="9">Phage shock protein C (PspC) family protein</fullName>
    </submittedName>
</protein>
<evidence type="ECO:0000256" key="5">
    <source>
        <dbReference type="ARBA" id="ARBA00023136"/>
    </source>
</evidence>
<dbReference type="Proteomes" id="UP000182427">
    <property type="component" value="Chromosome I"/>
</dbReference>
<dbReference type="RefSeq" id="WP_083344733.1">
    <property type="nucleotide sequence ID" value="NZ_LT629690.1"/>
</dbReference>
<dbReference type="OrthoDB" id="7359894at2"/>
<evidence type="ECO:0000256" key="3">
    <source>
        <dbReference type="ARBA" id="ARBA00022692"/>
    </source>
</evidence>
<dbReference type="PANTHER" id="PTHR33885:SF3">
    <property type="entry name" value="PHAGE SHOCK PROTEIN C"/>
    <property type="match status" value="1"/>
</dbReference>
<keyword evidence="4 7" id="KW-1133">Transmembrane helix</keyword>
<proteinExistence type="predicted"/>
<evidence type="ECO:0000256" key="6">
    <source>
        <dbReference type="SAM" id="MobiDB-lite"/>
    </source>
</evidence>
<feature type="region of interest" description="Disordered" evidence="6">
    <location>
        <begin position="67"/>
        <end position="101"/>
    </location>
</feature>
<feature type="domain" description="Phage shock protein PspC N-terminal" evidence="8">
    <location>
        <begin position="4"/>
        <end position="60"/>
    </location>
</feature>
<dbReference type="Pfam" id="PF04024">
    <property type="entry name" value="PspC"/>
    <property type="match status" value="1"/>
</dbReference>
<keyword evidence="10" id="KW-1185">Reference proteome</keyword>
<evidence type="ECO:0000313" key="10">
    <source>
        <dbReference type="Proteomes" id="UP000182427"/>
    </source>
</evidence>
<dbReference type="InterPro" id="IPR007168">
    <property type="entry name" value="Phageshock_PspC_N"/>
</dbReference>
<feature type="transmembrane region" description="Helical" evidence="7">
    <location>
        <begin position="34"/>
        <end position="57"/>
    </location>
</feature>
<accession>A0A1G7J515</accession>
<keyword evidence="5 7" id="KW-0472">Membrane</keyword>
<organism evidence="9 10">
    <name type="scientific">Terriglobus roseus</name>
    <dbReference type="NCBI Taxonomy" id="392734"/>
    <lineage>
        <taxon>Bacteria</taxon>
        <taxon>Pseudomonadati</taxon>
        <taxon>Acidobacteriota</taxon>
        <taxon>Terriglobia</taxon>
        <taxon>Terriglobales</taxon>
        <taxon>Acidobacteriaceae</taxon>
        <taxon>Terriglobus</taxon>
    </lineage>
</organism>
<name>A0A1G7J515_9BACT</name>
<dbReference type="EMBL" id="LT629690">
    <property type="protein sequence ID" value="SDF19874.1"/>
    <property type="molecule type" value="Genomic_DNA"/>
</dbReference>
<evidence type="ECO:0000256" key="2">
    <source>
        <dbReference type="ARBA" id="ARBA00022475"/>
    </source>
</evidence>
<sequence length="101" mass="11127">MYGPLIRPRYDRKVAGVCAAFARSYGWDPTTVRLILVLLVIFGGSGILAYVVCWIVIPEEPLGMSYPNPGQYPPPPPPANYPPQYQQQYPPVPPTEPPTAS</sequence>
<dbReference type="InterPro" id="IPR052027">
    <property type="entry name" value="PspC"/>
</dbReference>
<dbReference type="PANTHER" id="PTHR33885">
    <property type="entry name" value="PHAGE SHOCK PROTEIN C"/>
    <property type="match status" value="1"/>
</dbReference>
<gene>
    <name evidence="9" type="ORF">SAMN05444167_1689</name>
</gene>
<dbReference type="GO" id="GO:0005886">
    <property type="term" value="C:plasma membrane"/>
    <property type="evidence" value="ECO:0007669"/>
    <property type="project" value="UniProtKB-SubCell"/>
</dbReference>